<dbReference type="AlphaFoldDB" id="A0A437LL22"/>
<evidence type="ECO:0000313" key="2">
    <source>
        <dbReference type="Proteomes" id="UP000288587"/>
    </source>
</evidence>
<gene>
    <name evidence="1" type="ORF">EOD73_08750</name>
</gene>
<comment type="caution">
    <text evidence="1">The sequence shown here is derived from an EMBL/GenBank/DDBJ whole genome shotgun (WGS) entry which is preliminary data.</text>
</comment>
<organism evidence="1 2">
    <name type="scientific">Inhella crocodyli</name>
    <dbReference type="NCBI Taxonomy" id="2499851"/>
    <lineage>
        <taxon>Bacteria</taxon>
        <taxon>Pseudomonadati</taxon>
        <taxon>Pseudomonadota</taxon>
        <taxon>Betaproteobacteria</taxon>
        <taxon>Burkholderiales</taxon>
        <taxon>Sphaerotilaceae</taxon>
        <taxon>Inhella</taxon>
    </lineage>
</organism>
<sequence>MPTTKRITVYVDHVDSSADFDWMREWLAKWGEAARVESYSTGGWEHIWDIEATVEAAEEIPEDWLCASDWATHETFGKP</sequence>
<proteinExistence type="predicted"/>
<dbReference type="Proteomes" id="UP000288587">
    <property type="component" value="Unassembled WGS sequence"/>
</dbReference>
<dbReference type="EMBL" id="SACM01000002">
    <property type="protein sequence ID" value="RVT86119.1"/>
    <property type="molecule type" value="Genomic_DNA"/>
</dbReference>
<dbReference type="OrthoDB" id="9153731at2"/>
<protein>
    <submittedName>
        <fullName evidence="1">Uncharacterized protein</fullName>
    </submittedName>
</protein>
<keyword evidence="2" id="KW-1185">Reference proteome</keyword>
<reference evidence="1 2" key="1">
    <citation type="submission" date="2019-01" db="EMBL/GenBank/DDBJ databases">
        <authorList>
            <person name="Chen W.-M."/>
        </authorList>
    </citation>
    <scope>NUCLEOTIDE SEQUENCE [LARGE SCALE GENOMIC DNA]</scope>
    <source>
        <strain evidence="1 2">CCP-18</strain>
    </source>
</reference>
<accession>A0A437LL22</accession>
<name>A0A437LL22_9BURK</name>
<evidence type="ECO:0000313" key="1">
    <source>
        <dbReference type="EMBL" id="RVT86119.1"/>
    </source>
</evidence>